<dbReference type="NCBIfam" id="TIGR04183">
    <property type="entry name" value="Por_Secre_tail"/>
    <property type="match status" value="1"/>
</dbReference>
<comment type="caution">
    <text evidence="3">The sequence shown here is derived from an EMBL/GenBank/DDBJ whole genome shotgun (WGS) entry which is preliminary data.</text>
</comment>
<evidence type="ECO:0000256" key="1">
    <source>
        <dbReference type="ARBA" id="ARBA00022729"/>
    </source>
</evidence>
<dbReference type="InterPro" id="IPR026444">
    <property type="entry name" value="Secre_tail"/>
</dbReference>
<feature type="domain" description="Secretion system C-terminal sorting" evidence="2">
    <location>
        <begin position="173"/>
        <end position="233"/>
    </location>
</feature>
<sequence>MRTKLFFLFISSFLFGQNSDLFNNNWYISQMIMNGQTVTTPSMAYPISPSVFGQNISDYSFGSKYFNTAGVNITFSTTASSFTKNGGACTLVDYWGVNLAAVQEYDQKNCNFYVGSFLPAGNVPNGTVFNYEIVNNSSSKTLIITKLSNGDKIYYNNSFLGTKENAIKKAFKLYPNPSTDFVIIDNVEKNLKLKINDLSGKILFETLTSDKTQKIDVSSFAIGQYILSIENFKPEFFIKK</sequence>
<reference evidence="3 4" key="1">
    <citation type="journal article" date="2006" name="Int. J. Syst. Evol. Microbiol.">
        <title>Chryseobacterium piscium sp. nov., isolated from fish of the South Atlantic Ocean off South Africa.</title>
        <authorList>
            <person name="de Beer H."/>
            <person name="Hugo C.J."/>
            <person name="Jooste P.J."/>
            <person name="Vancanneyt M."/>
            <person name="Coenye T."/>
            <person name="Vandamme P."/>
        </authorList>
    </citation>
    <scope>NUCLEOTIDE SEQUENCE [LARGE SCALE GENOMIC DNA]</scope>
    <source>
        <strain evidence="3 4">CCUG 51923</strain>
    </source>
</reference>
<keyword evidence="4" id="KW-1185">Reference proteome</keyword>
<dbReference type="Pfam" id="PF18962">
    <property type="entry name" value="Por_Secre_tail"/>
    <property type="match status" value="1"/>
</dbReference>
<dbReference type="AlphaFoldDB" id="A0A3D9BSQ7"/>
<gene>
    <name evidence="3" type="ORF">DRF62_03680</name>
</gene>
<dbReference type="Proteomes" id="UP000256512">
    <property type="component" value="Unassembled WGS sequence"/>
</dbReference>
<dbReference type="RefSeq" id="WP_115949133.1">
    <property type="nucleotide sequence ID" value="NZ_QNVS01000006.1"/>
</dbReference>
<evidence type="ECO:0000313" key="4">
    <source>
        <dbReference type="Proteomes" id="UP000256512"/>
    </source>
</evidence>
<proteinExistence type="predicted"/>
<accession>A0A3D9BSQ7</accession>
<keyword evidence="1" id="KW-0732">Signal</keyword>
<organism evidence="3 4">
    <name type="scientific">Chryseobacterium piscium</name>
    <dbReference type="NCBI Taxonomy" id="333702"/>
    <lineage>
        <taxon>Bacteria</taxon>
        <taxon>Pseudomonadati</taxon>
        <taxon>Bacteroidota</taxon>
        <taxon>Flavobacteriia</taxon>
        <taxon>Flavobacteriales</taxon>
        <taxon>Weeksellaceae</taxon>
        <taxon>Chryseobacterium group</taxon>
        <taxon>Chryseobacterium</taxon>
    </lineage>
</organism>
<name>A0A3D9BSQ7_9FLAO</name>
<dbReference type="EMBL" id="QNVS01000006">
    <property type="protein sequence ID" value="REC56416.1"/>
    <property type="molecule type" value="Genomic_DNA"/>
</dbReference>
<protein>
    <recommendedName>
        <fullName evidence="2">Secretion system C-terminal sorting domain-containing protein</fullName>
    </recommendedName>
</protein>
<evidence type="ECO:0000313" key="3">
    <source>
        <dbReference type="EMBL" id="REC56416.1"/>
    </source>
</evidence>
<evidence type="ECO:0000259" key="2">
    <source>
        <dbReference type="Pfam" id="PF18962"/>
    </source>
</evidence>